<dbReference type="Pfam" id="PF13432">
    <property type="entry name" value="TPR_16"/>
    <property type="match status" value="2"/>
</dbReference>
<dbReference type="Pfam" id="PF14559">
    <property type="entry name" value="TPR_19"/>
    <property type="match status" value="2"/>
</dbReference>
<keyword evidence="1" id="KW-0802">TPR repeat</keyword>
<feature type="repeat" description="TPR" evidence="1">
    <location>
        <begin position="614"/>
        <end position="647"/>
    </location>
</feature>
<gene>
    <name evidence="3" type="ORF">DFP86_12041</name>
</gene>
<dbReference type="InterPro" id="IPR037919">
    <property type="entry name" value="OGT"/>
</dbReference>
<dbReference type="SMART" id="SM00028">
    <property type="entry name" value="TPR"/>
    <property type="match status" value="19"/>
</dbReference>
<protein>
    <submittedName>
        <fullName evidence="3">Tfp pilus assembly protein PilF</fullName>
    </submittedName>
</protein>
<sequence>MSMTLATRPENDMALAQAYEQRGDLAQAEAIYRRLLQQSPNHHSAWHALGLLAFQAANLPLAVRCLEAAIAIDGKVAIYLRNIGELYRRQGQFDRAIRAGRRAVRLAPGDLDAHYNLGLAYTDAGDYPHAIVSYRKALKIDQRHNLSWNNLGSTLEKKGDKTAALAAYEQAIAIDPGHAEAQNNAGALCFEAGRLEEARAHFIAAIAARPDFVEAHYNLSSLKSYTPDDPHLALLEQLYARRNQLSEHARIRYGFALGKALDDIGEYDRAFAAYEEGNRIQHAGLPMDESRADRLMRAIMTVFDADFFAERRHWQGAVDASRTPIFIVGMPRSGTSLLEQILSSHASVHGAGELTELSESVGAATGAGGDRSFTEGVRLLSEAEMKRIGDDYLRRVWALSPESAYITDKMPANFFYLGLIHLALPQAKIIHAMRDPMDSCFSCYSRLFNETMEFAYDQGTLGRYYLRYITLMKHWHRVLPPGTILDLPYEDMVADTEGQARRVLAFIGLPWDENCLKFHENKRLVKTASVAQVRKPIYQSSVARWKHFARHLQPLLDIVRDHRPADGAEISACEVPPATAEEVHATGIALYRQNRFAEALACYDRALAIKPDFAAALNSRGFLLQDLDRMDEALTDFSRAVTLAPEMAMARLNLGMAQLKLGDFTSGWDNYEARWSGSAEANSGKLAAHVCPLPQWNGEADTAGLRLLVITEQGFGDTLQMARYLPLAARRFAKLGFACSLPTQRLMEWSFGEELITLTRLPATPDAWQSWDLQCPLMSLPRAFGTRLDSIPADTPYLRIPEKALAYWRERLEQAAPGRFRVGIAWAGRQGHQCDQRRSLRLEQLAPLFDNKRVTWVSLQKWAPQAMRPDIPQAIDWLDWTDELTDFADTAALVGNLDLIISIDSAMVHLAGALGRPIWMLDRFDNEWRWLHHRAHSPWYPSLRIFRQSEFGDWATPLADAADALAQLASSRPIRSRKSGKRASSSKANRQRVPSSAAPPASMTAETALHVAGQHQSAGRLMEAEQVLRQILQIQPRHAHALHLLGVVAYQAGNSEQGIGLIGQAMEIEPNVALFHSNLAEMRRQAGRLDEAIRHGERAVALDPSMASAVSNLGIAYYDAGDYARAERCHQTALALAPRLVQSLNNLGSIARARKDKRAAIDWYRKALASAPDYLEALSNLGAALVENEQYNDAVAPLERALQLQPAYPEALCNLGLARFKQDRPGDAAALLRRSLQLRPDYPEALIGLATVRHEQGELTAAFDLLQEAIAVAPDKQDAWTLLGTVCVERDAPDEAEAAYRRALDIDREATGALTGLGYLSMALGRTEEAEAILREALALDPDQLDARFHLVQARKVASRDENVAALEARLAGESDTKHLISLHYALGKAYDDLEEWDRAFPHFLAGARLKRAQLDYDAGLAAARTQRIIDVVDQRFIERHGHAGDPSDVPVFILGMPRSGTTLTEQILASHPAVHGAGELPDLMDLCQRQGAGGEWRTFPENLIDLDSQTLSAWGRDYVAGVRRRAQKAKRITDKMPINYLALGLIPLMLPRAKIIHVRRNPIDTCVSCFTRLFNRYQDATYDLTELGRHYVDYARLMNHWRAVLPSDSFLEVQYEDIVADMAGQARRLVEFIGLPWDDACLAFHTTKRTVRTASIAQVRQPIYSSSIERWRHYQSHLGPLLDALGELAPR</sequence>
<dbReference type="Pfam" id="PF13469">
    <property type="entry name" value="Sulfotransfer_3"/>
    <property type="match status" value="2"/>
</dbReference>
<proteinExistence type="predicted"/>
<feature type="repeat" description="TPR" evidence="1">
    <location>
        <begin position="77"/>
        <end position="110"/>
    </location>
</feature>
<dbReference type="PROSITE" id="PS50005">
    <property type="entry name" value="TPR"/>
    <property type="match status" value="14"/>
</dbReference>
<organism evidence="3 4">
    <name type="scientific">Paludibacterium purpuratum</name>
    <dbReference type="NCBI Taxonomy" id="1144873"/>
    <lineage>
        <taxon>Bacteria</taxon>
        <taxon>Pseudomonadati</taxon>
        <taxon>Pseudomonadota</taxon>
        <taxon>Betaproteobacteria</taxon>
        <taxon>Neisseriales</taxon>
        <taxon>Chromobacteriaceae</taxon>
        <taxon>Paludibacterium</taxon>
    </lineage>
</organism>
<keyword evidence="4" id="KW-1185">Reference proteome</keyword>
<reference evidence="3 4" key="1">
    <citation type="submission" date="2019-03" db="EMBL/GenBank/DDBJ databases">
        <title>Genomic Encyclopedia of Type Strains, Phase III (KMG-III): the genomes of soil and plant-associated and newly described type strains.</title>
        <authorList>
            <person name="Whitman W."/>
        </authorList>
    </citation>
    <scope>NUCLEOTIDE SEQUENCE [LARGE SCALE GENOMIC DNA]</scope>
    <source>
        <strain evidence="3 4">CECT 8976</strain>
    </source>
</reference>
<feature type="repeat" description="TPR" evidence="1">
    <location>
        <begin position="1107"/>
        <end position="1140"/>
    </location>
</feature>
<feature type="compositionally biased region" description="Low complexity" evidence="2">
    <location>
        <begin position="982"/>
        <end position="1002"/>
    </location>
</feature>
<dbReference type="EMBL" id="SNZP01000020">
    <property type="protein sequence ID" value="TDR71086.1"/>
    <property type="molecule type" value="Genomic_DNA"/>
</dbReference>
<evidence type="ECO:0000313" key="4">
    <source>
        <dbReference type="Proteomes" id="UP000295611"/>
    </source>
</evidence>
<feature type="repeat" description="TPR" evidence="1">
    <location>
        <begin position="9"/>
        <end position="42"/>
    </location>
</feature>
<feature type="repeat" description="TPR" evidence="1">
    <location>
        <begin position="1311"/>
        <end position="1344"/>
    </location>
</feature>
<dbReference type="RefSeq" id="WP_133684045.1">
    <property type="nucleotide sequence ID" value="NZ_SNZP01000020.1"/>
</dbReference>
<feature type="repeat" description="TPR" evidence="1">
    <location>
        <begin position="1073"/>
        <end position="1106"/>
    </location>
</feature>
<accession>A0A4R7AXP8</accession>
<evidence type="ECO:0000256" key="1">
    <source>
        <dbReference type="PROSITE-ProRule" id="PRU00339"/>
    </source>
</evidence>
<dbReference type="SUPFAM" id="SSF53756">
    <property type="entry name" value="UDP-Glycosyltransferase/glycogen phosphorylase"/>
    <property type="match status" value="1"/>
</dbReference>
<feature type="repeat" description="TPR" evidence="1">
    <location>
        <begin position="1209"/>
        <end position="1242"/>
    </location>
</feature>
<dbReference type="PANTHER" id="PTHR44366">
    <property type="entry name" value="UDP-N-ACETYLGLUCOSAMINE--PEPTIDE N-ACETYLGLUCOSAMINYLTRANSFERASE 110 KDA SUBUNIT"/>
    <property type="match status" value="1"/>
</dbReference>
<dbReference type="PROSITE" id="PS50293">
    <property type="entry name" value="TPR_REGION"/>
    <property type="match status" value="2"/>
</dbReference>
<dbReference type="GO" id="GO:0006493">
    <property type="term" value="P:protein O-linked glycosylation"/>
    <property type="evidence" value="ECO:0007669"/>
    <property type="project" value="InterPro"/>
</dbReference>
<evidence type="ECO:0000313" key="3">
    <source>
        <dbReference type="EMBL" id="TDR71086.1"/>
    </source>
</evidence>
<feature type="repeat" description="TPR" evidence="1">
    <location>
        <begin position="1175"/>
        <end position="1208"/>
    </location>
</feature>
<evidence type="ECO:0000256" key="2">
    <source>
        <dbReference type="SAM" id="MobiDB-lite"/>
    </source>
</evidence>
<feature type="repeat" description="TPR" evidence="1">
    <location>
        <begin position="1141"/>
        <end position="1174"/>
    </location>
</feature>
<dbReference type="Pfam" id="PF13428">
    <property type="entry name" value="TPR_14"/>
    <property type="match status" value="1"/>
</dbReference>
<dbReference type="Pfam" id="PF13414">
    <property type="entry name" value="TPR_11"/>
    <property type="match status" value="1"/>
</dbReference>
<dbReference type="Gene3D" id="3.40.50.300">
    <property type="entry name" value="P-loop containing nucleotide triphosphate hydrolases"/>
    <property type="match status" value="2"/>
</dbReference>
<dbReference type="Pfam" id="PF13424">
    <property type="entry name" value="TPR_12"/>
    <property type="match status" value="1"/>
</dbReference>
<dbReference type="Gene3D" id="3.40.50.2000">
    <property type="entry name" value="Glycogen Phosphorylase B"/>
    <property type="match status" value="1"/>
</dbReference>
<dbReference type="SUPFAM" id="SSF48452">
    <property type="entry name" value="TPR-like"/>
    <property type="match status" value="4"/>
</dbReference>
<feature type="repeat" description="TPR" evidence="1">
    <location>
        <begin position="145"/>
        <end position="178"/>
    </location>
</feature>
<dbReference type="Pfam" id="PF13374">
    <property type="entry name" value="TPR_10"/>
    <property type="match status" value="1"/>
</dbReference>
<name>A0A4R7AXP8_9NEIS</name>
<dbReference type="InterPro" id="IPR019734">
    <property type="entry name" value="TPR_rpt"/>
</dbReference>
<feature type="repeat" description="TPR" evidence="1">
    <location>
        <begin position="1277"/>
        <end position="1310"/>
    </location>
</feature>
<feature type="repeat" description="TPR" evidence="1">
    <location>
        <begin position="1243"/>
        <end position="1276"/>
    </location>
</feature>
<comment type="caution">
    <text evidence="3">The sequence shown here is derived from an EMBL/GenBank/DDBJ whole genome shotgun (WGS) entry which is preliminary data.</text>
</comment>
<dbReference type="InterPro" id="IPR027417">
    <property type="entry name" value="P-loop_NTPase"/>
</dbReference>
<dbReference type="Gene3D" id="1.25.40.10">
    <property type="entry name" value="Tetratricopeptide repeat domain"/>
    <property type="match status" value="7"/>
</dbReference>
<dbReference type="Proteomes" id="UP000295611">
    <property type="component" value="Unassembled WGS sequence"/>
</dbReference>
<dbReference type="PANTHER" id="PTHR44366:SF1">
    <property type="entry name" value="UDP-N-ACETYLGLUCOSAMINE--PEPTIDE N-ACETYLGLUCOSAMINYLTRANSFERASE 110 KDA SUBUNIT"/>
    <property type="match status" value="1"/>
</dbReference>
<feature type="repeat" description="TPR" evidence="1">
    <location>
        <begin position="111"/>
        <end position="144"/>
    </location>
</feature>
<feature type="repeat" description="TPR" evidence="1">
    <location>
        <begin position="580"/>
        <end position="613"/>
    </location>
</feature>
<feature type="region of interest" description="Disordered" evidence="2">
    <location>
        <begin position="972"/>
        <end position="1005"/>
    </location>
</feature>
<dbReference type="InterPro" id="IPR011990">
    <property type="entry name" value="TPR-like_helical_dom_sf"/>
</dbReference>
<dbReference type="OrthoDB" id="9815894at2"/>
<dbReference type="SUPFAM" id="SSF52540">
    <property type="entry name" value="P-loop containing nucleoside triphosphate hydrolases"/>
    <property type="match status" value="2"/>
</dbReference>
<dbReference type="GO" id="GO:0097363">
    <property type="term" value="F:protein O-acetylglucosaminyltransferase activity"/>
    <property type="evidence" value="ECO:0007669"/>
    <property type="project" value="TreeGrafter"/>
</dbReference>